<dbReference type="PANTHER" id="PTHR43433">
    <property type="entry name" value="HYDROLASE, ALPHA/BETA FOLD FAMILY PROTEIN"/>
    <property type="match status" value="1"/>
</dbReference>
<feature type="domain" description="AB hydrolase-1" evidence="2">
    <location>
        <begin position="34"/>
        <end position="264"/>
    </location>
</feature>
<reference evidence="3" key="1">
    <citation type="submission" date="2019-08" db="EMBL/GenBank/DDBJ databases">
        <title>Complete genome sequence of a mangrove-derived Streptomyces xiamenensis.</title>
        <authorList>
            <person name="Xu J."/>
        </authorList>
    </citation>
    <scope>NUCLEOTIDE SEQUENCE</scope>
    <source>
        <strain evidence="3">318</strain>
    </source>
</reference>
<dbReference type="PRINTS" id="PR00111">
    <property type="entry name" value="ABHYDROLASE"/>
</dbReference>
<evidence type="ECO:0000313" key="4">
    <source>
        <dbReference type="Proteomes" id="UP000034034"/>
    </source>
</evidence>
<protein>
    <submittedName>
        <fullName evidence="3">Alpha/beta hydrolase</fullName>
    </submittedName>
</protein>
<dbReference type="InterPro" id="IPR050471">
    <property type="entry name" value="AB_hydrolase"/>
</dbReference>
<keyword evidence="3" id="KW-0378">Hydrolase</keyword>
<dbReference type="Pfam" id="PF00561">
    <property type="entry name" value="Abhydrolase_1"/>
    <property type="match status" value="1"/>
</dbReference>
<accession>A0A0F7FTS8</accession>
<evidence type="ECO:0000259" key="2">
    <source>
        <dbReference type="Pfam" id="PF00561"/>
    </source>
</evidence>
<evidence type="ECO:0000313" key="3">
    <source>
        <dbReference type="EMBL" id="AKG43479.1"/>
    </source>
</evidence>
<feature type="region of interest" description="Disordered" evidence="1">
    <location>
        <begin position="288"/>
        <end position="308"/>
    </location>
</feature>
<dbReference type="KEGG" id="sxi:SXIM_20950"/>
<dbReference type="AlphaFoldDB" id="A0A0F7FTS8"/>
<keyword evidence="4" id="KW-1185">Reference proteome</keyword>
<dbReference type="HOGENOM" id="CLU_936653_0_0_11"/>
<dbReference type="InterPro" id="IPR000073">
    <property type="entry name" value="AB_hydrolase_1"/>
</dbReference>
<dbReference type="InterPro" id="IPR029058">
    <property type="entry name" value="AB_hydrolase_fold"/>
</dbReference>
<evidence type="ECO:0000256" key="1">
    <source>
        <dbReference type="SAM" id="MobiDB-lite"/>
    </source>
</evidence>
<sequence>MPDEVIRSLTVSGVPYTYRLLRRSGHGSGPRTQPVLVIGGALQGMGGWQQLENVLGPVADVVTADLPGMGGAAPLPPGPSHDLLCRALEGILDDLRYERVNVFGFSYGAGLAHGCARRFPHRVARMMLGGVPAHIGDALVRAVRRAQWSLARGDAESFAEQTAAVMLCLDESRHVTRRALAYRYVRRSLLHTARHSPHLGDSLRRALTEPADFSGGPTGVPTLVFSGEHDTVTSAERQRAFAERIGARRFLTIPDADHWVVLERARDTADLAARFFTDRPLTDAPCLRRVPREHGERPAPVPSGAGHR</sequence>
<dbReference type="PANTHER" id="PTHR43433:SF5">
    <property type="entry name" value="AB HYDROLASE-1 DOMAIN-CONTAINING PROTEIN"/>
    <property type="match status" value="1"/>
</dbReference>
<organism evidence="3 4">
    <name type="scientific">Streptomyces xiamenensis</name>
    <dbReference type="NCBI Taxonomy" id="408015"/>
    <lineage>
        <taxon>Bacteria</taxon>
        <taxon>Bacillati</taxon>
        <taxon>Actinomycetota</taxon>
        <taxon>Actinomycetes</taxon>
        <taxon>Kitasatosporales</taxon>
        <taxon>Streptomycetaceae</taxon>
        <taxon>Streptomyces</taxon>
    </lineage>
</organism>
<dbReference type="GO" id="GO:0016787">
    <property type="term" value="F:hydrolase activity"/>
    <property type="evidence" value="ECO:0007669"/>
    <property type="project" value="UniProtKB-KW"/>
</dbReference>
<dbReference type="EMBL" id="CP009922">
    <property type="protein sequence ID" value="AKG43479.1"/>
    <property type="molecule type" value="Genomic_DNA"/>
</dbReference>
<dbReference type="STRING" id="408015.SXIM_20950"/>
<proteinExistence type="predicted"/>
<dbReference type="RefSeq" id="WP_030736320.1">
    <property type="nucleotide sequence ID" value="NZ_CP009922.3"/>
</dbReference>
<name>A0A0F7FTS8_9ACTN</name>
<dbReference type="Proteomes" id="UP000034034">
    <property type="component" value="Chromosome"/>
</dbReference>
<dbReference type="SUPFAM" id="SSF53474">
    <property type="entry name" value="alpha/beta-Hydrolases"/>
    <property type="match status" value="1"/>
</dbReference>
<dbReference type="PATRIC" id="fig|408015.6.peg.2126"/>
<dbReference type="Gene3D" id="3.40.50.1820">
    <property type="entry name" value="alpha/beta hydrolase"/>
    <property type="match status" value="1"/>
</dbReference>
<gene>
    <name evidence="3" type="ORF">SXIM_20950</name>
</gene>